<evidence type="ECO:0000256" key="4">
    <source>
        <dbReference type="ARBA" id="ARBA00022801"/>
    </source>
</evidence>
<evidence type="ECO:0000313" key="9">
    <source>
        <dbReference type="Proteomes" id="UP000824890"/>
    </source>
</evidence>
<keyword evidence="4" id="KW-0378">Hydrolase</keyword>
<dbReference type="Gene3D" id="2.160.20.10">
    <property type="entry name" value="Single-stranded right-handed beta-helix, Pectin lyase-like"/>
    <property type="match status" value="1"/>
</dbReference>
<keyword evidence="6" id="KW-0732">Signal</keyword>
<dbReference type="InterPro" id="IPR011050">
    <property type="entry name" value="Pectin_lyase_fold/virulence"/>
</dbReference>
<dbReference type="InterPro" id="IPR000070">
    <property type="entry name" value="Pectinesterase_cat"/>
</dbReference>
<name>A0ABQ8DPD9_BRANA</name>
<evidence type="ECO:0000259" key="7">
    <source>
        <dbReference type="Pfam" id="PF01095"/>
    </source>
</evidence>
<evidence type="ECO:0000256" key="2">
    <source>
        <dbReference type="ARBA" id="ARBA00008891"/>
    </source>
</evidence>
<comment type="pathway">
    <text evidence="1">Glycan metabolism; pectin degradation; 2-dehydro-3-deoxy-D-gluconate from pectin: step 1/5.</text>
</comment>
<dbReference type="SUPFAM" id="SSF51126">
    <property type="entry name" value="Pectin lyase-like"/>
    <property type="match status" value="1"/>
</dbReference>
<proteinExistence type="inferred from homology"/>
<dbReference type="PANTHER" id="PTHR31321:SF68">
    <property type="entry name" value="PECTINESTERASE 50-RELATED"/>
    <property type="match status" value="1"/>
</dbReference>
<feature type="signal peptide" evidence="6">
    <location>
        <begin position="1"/>
        <end position="22"/>
    </location>
</feature>
<evidence type="ECO:0000256" key="5">
    <source>
        <dbReference type="ARBA" id="ARBA00023085"/>
    </source>
</evidence>
<dbReference type="EC" id="3.1.1.11" evidence="3"/>
<evidence type="ECO:0000256" key="3">
    <source>
        <dbReference type="ARBA" id="ARBA00013229"/>
    </source>
</evidence>
<evidence type="ECO:0000256" key="1">
    <source>
        <dbReference type="ARBA" id="ARBA00005184"/>
    </source>
</evidence>
<protein>
    <recommendedName>
        <fullName evidence="3">pectinesterase</fullName>
        <ecNumber evidence="3">3.1.1.11</ecNumber>
    </recommendedName>
</protein>
<dbReference type="Pfam" id="PF01095">
    <property type="entry name" value="Pectinesterase"/>
    <property type="match status" value="1"/>
</dbReference>
<sequence length="373" mass="41562">MDYISLTIVAFLVAFASPVVLATDTAPIPEDRSQIPQWFQTNVAPYSQRKGTLDPSLEAAETARQVITVNQKGGANFKTINEAIKSIPTGNKNRVVIKLAPGVYNEKVTIDVARPFITLLGQPGSETILTYHGTAAQYGTVESATLIVWSDYFLAANLIIKVCEIYIYIYTFYNTAPMPKPGAQGQALAMRINGDKAAFYSCKFYGFQDTLCDDKGNHFFKDCYIEGTYDFIFGRGASLYLNTQLHAVGDGLRVITAQARQSDTEQNGYTFVHCKITGTGTGIYLGRSWMSHPKVIYAFTEMSSVVNPAGWRENFNRGYDKTVFYGEYKCFGPGSHQEKRVPYTQDVDQNEVRPFLTLGYIKGSTWLLPPPKY</sequence>
<comment type="similarity">
    <text evidence="2">Belongs to the pectinesterase family.</text>
</comment>
<dbReference type="Proteomes" id="UP000824890">
    <property type="component" value="Unassembled WGS sequence"/>
</dbReference>
<feature type="chain" id="PRO_5046497782" description="pectinesterase" evidence="6">
    <location>
        <begin position="23"/>
        <end position="373"/>
    </location>
</feature>
<feature type="domain" description="Pectinesterase catalytic" evidence="7">
    <location>
        <begin position="67"/>
        <end position="363"/>
    </location>
</feature>
<dbReference type="PANTHER" id="PTHR31321">
    <property type="entry name" value="ACYL-COA THIOESTER HYDROLASE YBHC-RELATED"/>
    <property type="match status" value="1"/>
</dbReference>
<keyword evidence="5" id="KW-0063">Aspartyl esterase</keyword>
<reference evidence="8 9" key="1">
    <citation type="submission" date="2021-05" db="EMBL/GenBank/DDBJ databases">
        <title>Genome Assembly of Synthetic Allotetraploid Brassica napus Reveals Homoeologous Exchanges between Subgenomes.</title>
        <authorList>
            <person name="Davis J.T."/>
        </authorList>
    </citation>
    <scope>NUCLEOTIDE SEQUENCE [LARGE SCALE GENOMIC DNA]</scope>
    <source>
        <strain evidence="9">cv. Da-Ae</strain>
        <tissue evidence="8">Seedling</tissue>
    </source>
</reference>
<dbReference type="InterPro" id="IPR012334">
    <property type="entry name" value="Pectin_lyas_fold"/>
</dbReference>
<accession>A0ABQ8DPD9</accession>
<dbReference type="EMBL" id="JAGKQM010000003">
    <property type="protein sequence ID" value="KAH0931224.1"/>
    <property type="molecule type" value="Genomic_DNA"/>
</dbReference>
<evidence type="ECO:0000313" key="8">
    <source>
        <dbReference type="EMBL" id="KAH0931224.1"/>
    </source>
</evidence>
<evidence type="ECO:0000256" key="6">
    <source>
        <dbReference type="SAM" id="SignalP"/>
    </source>
</evidence>
<keyword evidence="9" id="KW-1185">Reference proteome</keyword>
<organism evidence="8 9">
    <name type="scientific">Brassica napus</name>
    <name type="common">Rape</name>
    <dbReference type="NCBI Taxonomy" id="3708"/>
    <lineage>
        <taxon>Eukaryota</taxon>
        <taxon>Viridiplantae</taxon>
        <taxon>Streptophyta</taxon>
        <taxon>Embryophyta</taxon>
        <taxon>Tracheophyta</taxon>
        <taxon>Spermatophyta</taxon>
        <taxon>Magnoliopsida</taxon>
        <taxon>eudicotyledons</taxon>
        <taxon>Gunneridae</taxon>
        <taxon>Pentapetalae</taxon>
        <taxon>rosids</taxon>
        <taxon>malvids</taxon>
        <taxon>Brassicales</taxon>
        <taxon>Brassicaceae</taxon>
        <taxon>Brassiceae</taxon>
        <taxon>Brassica</taxon>
    </lineage>
</organism>
<gene>
    <name evidence="8" type="ORF">HID58_008341</name>
</gene>
<comment type="caution">
    <text evidence="8">The sequence shown here is derived from an EMBL/GenBank/DDBJ whole genome shotgun (WGS) entry which is preliminary data.</text>
</comment>